<evidence type="ECO:0000313" key="5">
    <source>
        <dbReference type="Proteomes" id="UP000012099"/>
    </source>
</evidence>
<dbReference type="PROSITE" id="PS50887">
    <property type="entry name" value="GGDEF"/>
    <property type="match status" value="1"/>
</dbReference>
<dbReference type="PANTHER" id="PTHR45138">
    <property type="entry name" value="REGULATORY COMPONENTS OF SENSORY TRANSDUCTION SYSTEM"/>
    <property type="match status" value="1"/>
</dbReference>
<evidence type="ECO:0000259" key="3">
    <source>
        <dbReference type="PROSITE" id="PS50887"/>
    </source>
</evidence>
<evidence type="ECO:0000313" key="4">
    <source>
        <dbReference type="EMBL" id="EMM98849.1"/>
    </source>
</evidence>
<dbReference type="NCBIfam" id="TIGR00254">
    <property type="entry name" value="GGDEF"/>
    <property type="match status" value="1"/>
</dbReference>
<dbReference type="EMBL" id="AHMH02000139">
    <property type="protein sequence ID" value="EMM98849.1"/>
    <property type="molecule type" value="Genomic_DNA"/>
</dbReference>
<dbReference type="InterPro" id="IPR003018">
    <property type="entry name" value="GAF"/>
</dbReference>
<dbReference type="InterPro" id="IPR029787">
    <property type="entry name" value="Nucleotide_cyclase"/>
</dbReference>
<evidence type="ECO:0000256" key="2">
    <source>
        <dbReference type="ARBA" id="ARBA00034247"/>
    </source>
</evidence>
<dbReference type="PANTHER" id="PTHR45138:SF9">
    <property type="entry name" value="DIGUANYLATE CYCLASE DGCM-RELATED"/>
    <property type="match status" value="1"/>
</dbReference>
<comment type="caution">
    <text evidence="4">The sequence shown here is derived from an EMBL/GenBank/DDBJ whole genome shotgun (WGS) entry which is preliminary data.</text>
</comment>
<dbReference type="InterPro" id="IPR000160">
    <property type="entry name" value="GGDEF_dom"/>
</dbReference>
<evidence type="ECO:0000256" key="1">
    <source>
        <dbReference type="ARBA" id="ARBA00012528"/>
    </source>
</evidence>
<dbReference type="Gene3D" id="3.30.450.40">
    <property type="match status" value="1"/>
</dbReference>
<dbReference type="SMART" id="SM00065">
    <property type="entry name" value="GAF"/>
    <property type="match status" value="1"/>
</dbReference>
<dbReference type="Proteomes" id="UP000012099">
    <property type="component" value="Unassembled WGS sequence"/>
</dbReference>
<dbReference type="InterPro" id="IPR029016">
    <property type="entry name" value="GAF-like_dom_sf"/>
</dbReference>
<organism evidence="4 5">
    <name type="scientific">Leptospira noguchii str. 2007001578</name>
    <dbReference type="NCBI Taxonomy" id="1049974"/>
    <lineage>
        <taxon>Bacteria</taxon>
        <taxon>Pseudomonadati</taxon>
        <taxon>Spirochaetota</taxon>
        <taxon>Spirochaetia</taxon>
        <taxon>Leptospirales</taxon>
        <taxon>Leptospiraceae</taxon>
        <taxon>Leptospira</taxon>
    </lineage>
</organism>
<sequence length="375" mass="42686">MPNVFGVKLENTPIVSKDWRTNLLISKENDPLMIEYLEKKIYDQKQLLEISKALNSTLDYKYLMDAILNICLAQLQTLQAAIYVSPEADSDFFELDPSYKGFDLSENEKSFRIKTNAALIQFLETRMKAMTINQIEENMGRAVNEVDFLRGIGADLIIPLNAKGKVNGLLVLGEKMTMNEVQEEDRDFLTTLSTLAGIAVENSRLYELATVDMMTGLKVHHYFQTKLKEEMDRCRKKKSYLTLLFTDVDNFKKFNDTHGHQAGDQVLIEVAKQLIRQAGKHDIPARYGGEEFCLVMPGVDLERGYEMGEMIRKAVESSSVKNPNGGPDLKVTLSVGVSEFWPKDRNNRDLIERADKALYMAKHSGKNRTVCYKEN</sequence>
<name>A0ABP2T3G4_9LEPT</name>
<protein>
    <recommendedName>
        <fullName evidence="1">diguanylate cyclase</fullName>
        <ecNumber evidence="1">2.7.7.65</ecNumber>
    </recommendedName>
</protein>
<dbReference type="Pfam" id="PF00990">
    <property type="entry name" value="GGDEF"/>
    <property type="match status" value="1"/>
</dbReference>
<dbReference type="SMART" id="SM00267">
    <property type="entry name" value="GGDEF"/>
    <property type="match status" value="1"/>
</dbReference>
<comment type="catalytic activity">
    <reaction evidence="2">
        <text>2 GTP = 3',3'-c-di-GMP + 2 diphosphate</text>
        <dbReference type="Rhea" id="RHEA:24898"/>
        <dbReference type="ChEBI" id="CHEBI:33019"/>
        <dbReference type="ChEBI" id="CHEBI:37565"/>
        <dbReference type="ChEBI" id="CHEBI:58805"/>
        <dbReference type="EC" id="2.7.7.65"/>
    </reaction>
</comment>
<gene>
    <name evidence="4" type="ORF">LEP1GSC035_4774</name>
</gene>
<dbReference type="InterPro" id="IPR050469">
    <property type="entry name" value="Diguanylate_Cyclase"/>
</dbReference>
<proteinExistence type="predicted"/>
<dbReference type="InterPro" id="IPR043128">
    <property type="entry name" value="Rev_trsase/Diguanyl_cyclase"/>
</dbReference>
<dbReference type="EC" id="2.7.7.65" evidence="1"/>
<dbReference type="Pfam" id="PF13185">
    <property type="entry name" value="GAF_2"/>
    <property type="match status" value="1"/>
</dbReference>
<accession>A0ABP2T3G4</accession>
<reference evidence="4 5" key="1">
    <citation type="submission" date="2013-01" db="EMBL/GenBank/DDBJ databases">
        <authorList>
            <person name="Harkins D.M."/>
            <person name="Durkin A.S."/>
            <person name="Brinkac L.M."/>
            <person name="Haft D.H."/>
            <person name="Selengut J.D."/>
            <person name="Sanka R."/>
            <person name="DePew J."/>
            <person name="Purushe J."/>
            <person name="Whelen A.C."/>
            <person name="Vinetz J.M."/>
            <person name="Sutton G.G."/>
            <person name="Nierman W.C."/>
            <person name="Fouts D.E."/>
        </authorList>
    </citation>
    <scope>NUCLEOTIDE SEQUENCE [LARGE SCALE GENOMIC DNA]</scope>
    <source>
        <strain evidence="4 5">2007001578</strain>
    </source>
</reference>
<dbReference type="CDD" id="cd01949">
    <property type="entry name" value="GGDEF"/>
    <property type="match status" value="1"/>
</dbReference>
<dbReference type="Gene3D" id="3.30.70.270">
    <property type="match status" value="1"/>
</dbReference>
<dbReference type="SUPFAM" id="SSF55073">
    <property type="entry name" value="Nucleotide cyclase"/>
    <property type="match status" value="1"/>
</dbReference>
<feature type="domain" description="GGDEF" evidence="3">
    <location>
        <begin position="239"/>
        <end position="374"/>
    </location>
</feature>
<dbReference type="SUPFAM" id="SSF55781">
    <property type="entry name" value="GAF domain-like"/>
    <property type="match status" value="1"/>
</dbReference>
<keyword evidence="5" id="KW-1185">Reference proteome</keyword>